<evidence type="ECO:0000313" key="2">
    <source>
        <dbReference type="Proteomes" id="UP000004994"/>
    </source>
</evidence>
<dbReference type="EnsemblPlants" id="Solyc11g040100.1.1">
    <property type="protein sequence ID" value="Solyc11g040100.1.1.1"/>
    <property type="gene ID" value="Solyc11g040100.1"/>
</dbReference>
<dbReference type="InParanoid" id="A0A3Q7IVQ9"/>
<dbReference type="AlphaFoldDB" id="A0A3Q7IVQ9"/>
<reference evidence="1" key="2">
    <citation type="submission" date="2019-01" db="UniProtKB">
        <authorList>
            <consortium name="EnsemblPlants"/>
        </authorList>
    </citation>
    <scope>IDENTIFICATION</scope>
    <source>
        <strain evidence="1">cv. Heinz 1706</strain>
    </source>
</reference>
<name>A0A3Q7IVQ9_SOLLC</name>
<dbReference type="PaxDb" id="4081-Solyc11g040100.1.1"/>
<organism evidence="1">
    <name type="scientific">Solanum lycopersicum</name>
    <name type="common">Tomato</name>
    <name type="synonym">Lycopersicon esculentum</name>
    <dbReference type="NCBI Taxonomy" id="4081"/>
    <lineage>
        <taxon>Eukaryota</taxon>
        <taxon>Viridiplantae</taxon>
        <taxon>Streptophyta</taxon>
        <taxon>Embryophyta</taxon>
        <taxon>Tracheophyta</taxon>
        <taxon>Spermatophyta</taxon>
        <taxon>Magnoliopsida</taxon>
        <taxon>eudicotyledons</taxon>
        <taxon>Gunneridae</taxon>
        <taxon>Pentapetalae</taxon>
        <taxon>asterids</taxon>
        <taxon>lamiids</taxon>
        <taxon>Solanales</taxon>
        <taxon>Solanaceae</taxon>
        <taxon>Solanoideae</taxon>
        <taxon>Solaneae</taxon>
        <taxon>Solanum</taxon>
        <taxon>Solanum subgen. Lycopersicon</taxon>
    </lineage>
</organism>
<reference evidence="1" key="1">
    <citation type="journal article" date="2012" name="Nature">
        <title>The tomato genome sequence provides insights into fleshy fruit evolution.</title>
        <authorList>
            <consortium name="Tomato Genome Consortium"/>
        </authorList>
    </citation>
    <scope>NUCLEOTIDE SEQUENCE [LARGE SCALE GENOMIC DNA]</scope>
    <source>
        <strain evidence="1">cv. Heinz 1706</strain>
    </source>
</reference>
<evidence type="ECO:0000313" key="1">
    <source>
        <dbReference type="EnsemblPlants" id="Solyc11g040100.1.1.1"/>
    </source>
</evidence>
<sequence>MEDNIEKRRRRAVAASNNLHVFCRLFGSTRTRDTLNFAGETEQIHRTSAKRETESTISPLERVT</sequence>
<accession>A0A3Q7IVQ9</accession>
<dbReference type="Gramene" id="Solyc11g040100.1.1">
    <property type="protein sequence ID" value="Solyc11g040100.1.1.1"/>
    <property type="gene ID" value="Solyc11g040100.1"/>
</dbReference>
<protein>
    <submittedName>
        <fullName evidence="1">Uncharacterized protein</fullName>
    </submittedName>
</protein>
<proteinExistence type="predicted"/>
<keyword evidence="2" id="KW-1185">Reference proteome</keyword>
<dbReference type="Proteomes" id="UP000004994">
    <property type="component" value="Chromosome 11"/>
</dbReference>